<proteinExistence type="predicted"/>
<organism evidence="1 2">
    <name type="scientific">Neolewinella agarilytica</name>
    <dbReference type="NCBI Taxonomy" id="478744"/>
    <lineage>
        <taxon>Bacteria</taxon>
        <taxon>Pseudomonadati</taxon>
        <taxon>Bacteroidota</taxon>
        <taxon>Saprospiria</taxon>
        <taxon>Saprospirales</taxon>
        <taxon>Lewinellaceae</taxon>
        <taxon>Neolewinella</taxon>
    </lineage>
</organism>
<dbReference type="Proteomes" id="UP000199021">
    <property type="component" value="Unassembled WGS sequence"/>
</dbReference>
<keyword evidence="2" id="KW-1185">Reference proteome</keyword>
<dbReference type="InParanoid" id="A0A1H9M1L4"/>
<name>A0A1H9M1L4_9BACT</name>
<accession>A0A1H9M1L4</accession>
<dbReference type="AlphaFoldDB" id="A0A1H9M1L4"/>
<sequence>MTRLLTLILLSMLFMTCEIPHDSNTQENVVPPYTIVASVAGSKNQANIQRIVHTVLVDSSYLDKIESDILPSLAKKYDDRNMNQFLLYSKDPVDILALKEKSITDIYKAAKKGSIALINKSSVDDGILLYEY</sequence>
<evidence type="ECO:0000313" key="1">
    <source>
        <dbReference type="EMBL" id="SER16953.1"/>
    </source>
</evidence>
<reference evidence="2" key="1">
    <citation type="submission" date="2016-10" db="EMBL/GenBank/DDBJ databases">
        <authorList>
            <person name="Varghese N."/>
            <person name="Submissions S."/>
        </authorList>
    </citation>
    <scope>NUCLEOTIDE SEQUENCE [LARGE SCALE GENOMIC DNA]</scope>
    <source>
        <strain evidence="2">DSM 24740</strain>
    </source>
</reference>
<dbReference type="EMBL" id="FOFB01000026">
    <property type="protein sequence ID" value="SER16953.1"/>
    <property type="molecule type" value="Genomic_DNA"/>
</dbReference>
<dbReference type="RefSeq" id="WP_090171943.1">
    <property type="nucleotide sequence ID" value="NZ_FOFB01000026.1"/>
</dbReference>
<gene>
    <name evidence="1" type="ORF">SAMN05444359_12657</name>
</gene>
<evidence type="ECO:0000313" key="2">
    <source>
        <dbReference type="Proteomes" id="UP000199021"/>
    </source>
</evidence>
<protein>
    <submittedName>
        <fullName evidence="1">Uncharacterized protein</fullName>
    </submittedName>
</protein>